<dbReference type="InterPro" id="IPR036942">
    <property type="entry name" value="Beta-barrel_TonB_sf"/>
</dbReference>
<feature type="domain" description="Outer membrane protein beta-barrel" evidence="6">
    <location>
        <begin position="320"/>
        <end position="695"/>
    </location>
</feature>
<evidence type="ECO:0000256" key="2">
    <source>
        <dbReference type="ARBA" id="ARBA00023136"/>
    </source>
</evidence>
<name>A0ABS3YYH2_9BACT</name>
<dbReference type="Gene3D" id="2.40.170.20">
    <property type="entry name" value="TonB-dependent receptor, beta-barrel domain"/>
    <property type="match status" value="1"/>
</dbReference>
<dbReference type="EMBL" id="JAGHKO010000005">
    <property type="protein sequence ID" value="MBO9202972.1"/>
    <property type="molecule type" value="Genomic_DNA"/>
</dbReference>
<organism evidence="7 8">
    <name type="scientific">Niastella soli</name>
    <dbReference type="NCBI Taxonomy" id="2821487"/>
    <lineage>
        <taxon>Bacteria</taxon>
        <taxon>Pseudomonadati</taxon>
        <taxon>Bacteroidota</taxon>
        <taxon>Chitinophagia</taxon>
        <taxon>Chitinophagales</taxon>
        <taxon>Chitinophagaceae</taxon>
        <taxon>Niastella</taxon>
    </lineage>
</organism>
<evidence type="ECO:0000259" key="6">
    <source>
        <dbReference type="Pfam" id="PF14905"/>
    </source>
</evidence>
<feature type="domain" description="TonB-dependent receptor plug" evidence="5">
    <location>
        <begin position="66"/>
        <end position="137"/>
    </location>
</feature>
<keyword evidence="3" id="KW-0998">Cell outer membrane</keyword>
<keyword evidence="7" id="KW-0675">Receptor</keyword>
<keyword evidence="8" id="KW-1185">Reference proteome</keyword>
<protein>
    <submittedName>
        <fullName evidence="7">TonB-dependent receptor</fullName>
    </submittedName>
</protein>
<dbReference type="RefSeq" id="WP_209141029.1">
    <property type="nucleotide sequence ID" value="NZ_JAGHKO010000005.1"/>
</dbReference>
<keyword evidence="2" id="KW-0472">Membrane</keyword>
<dbReference type="InterPro" id="IPR037066">
    <property type="entry name" value="Plug_dom_sf"/>
</dbReference>
<dbReference type="Pfam" id="PF07715">
    <property type="entry name" value="Plug"/>
    <property type="match status" value="1"/>
</dbReference>
<dbReference type="InterPro" id="IPR012910">
    <property type="entry name" value="Plug_dom"/>
</dbReference>
<evidence type="ECO:0000256" key="1">
    <source>
        <dbReference type="ARBA" id="ARBA00004442"/>
    </source>
</evidence>
<sequence length="718" mass="81606">MERSFLLVVLLLCGGFTIQAQDTLSPKPADTIRHKLLKEVEVVRPTYQREAGKLVMTIAGNKLFKTAANAMDVLKKLPGLEVGGDGSLLLSGRVTPAVFIDGKPMNMSAEEWQHYLTNLSPDMIAAIEVINNPSSQYDGEYKGIINIKLKPDMTLGWKGMVSTSLQQNNYRQADNNGLFTYKTKKLAYTARVGYTTGTTVRRYNALQHLANANIMATNTKMVTHNNNYSIQLGMEYVVKKDQQLELLLRTSHINRTMNSFNTLHATDSLAKQVAFSTTSNNDADPEQHNYAANLNYTARWGRTQLQVLTSLASIGNRQGEDIQNKNALTGDLLEYWQTRMKNDIFIRTAQADLSGELGKGKWRAGAKLALTATRNSLHYDTLNTANQFVTDSNRTNTFQYDENVYAGYLTYERKLNKFNLTAGLRAEHTHSIANAVTLEAVTKRNYLTWLPSLNITYDLTPNQQLNLSVSRRITRPTFPFLNPFRFYFSPLNYWIGNPLLLPSKTNALSISYSQKAFTVSATLGREKDPMTRYPEYDATTNILAYLGRNLPYNDFANIETSIPLVVNKWWCMSNNIGGYYRKDQTPYHGVTYTIPITWFTISGSQVFTLPKGFTFDVDYYYSSPAGDGLYFGRPVSYIDLSLQRSWLKGRLNTKLNYNDIFNTYRIQRIFREKSIIDNRLAHWFGLRRVVLTVSYSFGKSTYKAKQLNKNEEENRAGM</sequence>
<dbReference type="Pfam" id="PF14905">
    <property type="entry name" value="OMP_b-brl_3"/>
    <property type="match status" value="1"/>
</dbReference>
<keyword evidence="4" id="KW-0732">Signal</keyword>
<gene>
    <name evidence="7" type="ORF">J7I42_21960</name>
</gene>
<comment type="caution">
    <text evidence="7">The sequence shown here is derived from an EMBL/GenBank/DDBJ whole genome shotgun (WGS) entry which is preliminary data.</text>
</comment>
<dbReference type="Proteomes" id="UP000677244">
    <property type="component" value="Unassembled WGS sequence"/>
</dbReference>
<dbReference type="PANTHER" id="PTHR40980:SF4">
    <property type="entry name" value="TONB-DEPENDENT RECEPTOR-LIKE BETA-BARREL DOMAIN-CONTAINING PROTEIN"/>
    <property type="match status" value="1"/>
</dbReference>
<evidence type="ECO:0000313" key="8">
    <source>
        <dbReference type="Proteomes" id="UP000677244"/>
    </source>
</evidence>
<evidence type="ECO:0000313" key="7">
    <source>
        <dbReference type="EMBL" id="MBO9202972.1"/>
    </source>
</evidence>
<evidence type="ECO:0000256" key="4">
    <source>
        <dbReference type="SAM" id="SignalP"/>
    </source>
</evidence>
<proteinExistence type="predicted"/>
<evidence type="ECO:0000259" key="5">
    <source>
        <dbReference type="Pfam" id="PF07715"/>
    </source>
</evidence>
<dbReference type="SUPFAM" id="SSF56935">
    <property type="entry name" value="Porins"/>
    <property type="match status" value="1"/>
</dbReference>
<evidence type="ECO:0000256" key="3">
    <source>
        <dbReference type="ARBA" id="ARBA00023237"/>
    </source>
</evidence>
<comment type="subcellular location">
    <subcellularLocation>
        <location evidence="1">Cell outer membrane</location>
    </subcellularLocation>
</comment>
<accession>A0ABS3YYH2</accession>
<dbReference type="PANTHER" id="PTHR40980">
    <property type="entry name" value="PLUG DOMAIN-CONTAINING PROTEIN"/>
    <property type="match status" value="1"/>
</dbReference>
<reference evidence="7 8" key="1">
    <citation type="submission" date="2021-03" db="EMBL/GenBank/DDBJ databases">
        <title>Assistant Professor.</title>
        <authorList>
            <person name="Huq M.A."/>
        </authorList>
    </citation>
    <scope>NUCLEOTIDE SEQUENCE [LARGE SCALE GENOMIC DNA]</scope>
    <source>
        <strain evidence="7 8">MAH-29</strain>
    </source>
</reference>
<dbReference type="Gene3D" id="2.170.130.10">
    <property type="entry name" value="TonB-dependent receptor, plug domain"/>
    <property type="match status" value="1"/>
</dbReference>
<dbReference type="InterPro" id="IPR041700">
    <property type="entry name" value="OMP_b-brl_3"/>
</dbReference>
<feature type="signal peptide" evidence="4">
    <location>
        <begin position="1"/>
        <end position="20"/>
    </location>
</feature>
<feature type="chain" id="PRO_5046782774" evidence="4">
    <location>
        <begin position="21"/>
        <end position="718"/>
    </location>
</feature>